<dbReference type="Proteomes" id="UP000005801">
    <property type="component" value="Unassembled WGS sequence"/>
</dbReference>
<dbReference type="RefSeq" id="WP_006975842.1">
    <property type="nucleotide sequence ID" value="NZ_ABCS01000107.1"/>
</dbReference>
<dbReference type="OrthoDB" id="1397767at2"/>
<evidence type="ECO:0000313" key="4">
    <source>
        <dbReference type="Proteomes" id="UP000005801"/>
    </source>
</evidence>
<dbReference type="AlphaFoldDB" id="A6GGK2"/>
<reference evidence="3 4" key="1">
    <citation type="submission" date="2007-06" db="EMBL/GenBank/DDBJ databases">
        <authorList>
            <person name="Shimkets L."/>
            <person name="Ferriera S."/>
            <person name="Johnson J."/>
            <person name="Kravitz S."/>
            <person name="Beeson K."/>
            <person name="Sutton G."/>
            <person name="Rogers Y.-H."/>
            <person name="Friedman R."/>
            <person name="Frazier M."/>
            <person name="Venter J.C."/>
        </authorList>
    </citation>
    <scope>NUCLEOTIDE SEQUENCE [LARGE SCALE GENOMIC DNA]</scope>
    <source>
        <strain evidence="3 4">SIR-1</strain>
    </source>
</reference>
<feature type="compositionally biased region" description="Basic and acidic residues" evidence="1">
    <location>
        <begin position="28"/>
        <end position="38"/>
    </location>
</feature>
<proteinExistence type="predicted"/>
<dbReference type="EMBL" id="ABCS01000107">
    <property type="protein sequence ID" value="EDM75028.1"/>
    <property type="molecule type" value="Genomic_DNA"/>
</dbReference>
<evidence type="ECO:0000256" key="2">
    <source>
        <dbReference type="SAM" id="SignalP"/>
    </source>
</evidence>
<accession>A6GGK2</accession>
<sequence>MRPRVLAIAALLALTSCSTSYRARFHDELPRRDAEQTDRTAPAQPSAAAPFIKVHTHTGEVYVFDQWRFDEAQRVVYGHGMRYSAQREVLERSEFQIAYEQVALVESNTPEKLTHATSLAIMGVAVGAVTGVGIYCGINPKACFGSCPTFYVEDREGALTLRAEGFSSAVAEALEERDVDHLGVVDPLDDPQQGQRFELIMANEALETHFLRSVELLSVARPDPAVEIFHAGGRVRERAILPRFLGVRGRAGPTRCRSAGGDCLDAVAQADALEYASTTDGVDLAAEEHIELEFPDLPAGTKGVVVLRARNTLLDTFLFYQGLAYMGEDVARWILRADREGGDGPLAQLLRGFDEVLGGVEVELWQGGAWVPAGGLYEYGPIAKETQAIELPARARADADDGEPLRLRLRLTRGRWKLDQASLGERVAVPSAVTLEPVALVHSRDGRGQADPEGLATLLDPQRRLISYPGDVWTLDYALPPGSQALFLASEGFYWEWTREDWLAEQSALEAARFFADPRATLRRLAPDFAAMEGELEPVFWKTRIRPVPLEGGVVEGAPQ</sequence>
<organism evidence="3 4">
    <name type="scientific">Plesiocystis pacifica SIR-1</name>
    <dbReference type="NCBI Taxonomy" id="391625"/>
    <lineage>
        <taxon>Bacteria</taxon>
        <taxon>Pseudomonadati</taxon>
        <taxon>Myxococcota</taxon>
        <taxon>Polyangia</taxon>
        <taxon>Nannocystales</taxon>
        <taxon>Nannocystaceae</taxon>
        <taxon>Plesiocystis</taxon>
    </lineage>
</organism>
<feature type="chain" id="PRO_5002693994" description="Lipoprotein" evidence="2">
    <location>
        <begin position="23"/>
        <end position="560"/>
    </location>
</feature>
<dbReference type="eggNOG" id="ENOG502Z8TT">
    <property type="taxonomic scope" value="Bacteria"/>
</dbReference>
<keyword evidence="4" id="KW-1185">Reference proteome</keyword>
<protein>
    <recommendedName>
        <fullName evidence="5">Lipoprotein</fullName>
    </recommendedName>
</protein>
<comment type="caution">
    <text evidence="3">The sequence shown here is derived from an EMBL/GenBank/DDBJ whole genome shotgun (WGS) entry which is preliminary data.</text>
</comment>
<keyword evidence="2" id="KW-0732">Signal</keyword>
<dbReference type="PROSITE" id="PS51257">
    <property type="entry name" value="PROKAR_LIPOPROTEIN"/>
    <property type="match status" value="1"/>
</dbReference>
<dbReference type="STRING" id="391625.PPSIR1_17045"/>
<name>A6GGK2_9BACT</name>
<feature type="region of interest" description="Disordered" evidence="1">
    <location>
        <begin position="28"/>
        <end position="47"/>
    </location>
</feature>
<evidence type="ECO:0000313" key="3">
    <source>
        <dbReference type="EMBL" id="EDM75028.1"/>
    </source>
</evidence>
<gene>
    <name evidence="3" type="ORF">PPSIR1_17045</name>
</gene>
<evidence type="ECO:0008006" key="5">
    <source>
        <dbReference type="Google" id="ProtNLM"/>
    </source>
</evidence>
<feature type="signal peptide" evidence="2">
    <location>
        <begin position="1"/>
        <end position="22"/>
    </location>
</feature>
<evidence type="ECO:0000256" key="1">
    <source>
        <dbReference type="SAM" id="MobiDB-lite"/>
    </source>
</evidence>